<evidence type="ECO:0000256" key="7">
    <source>
        <dbReference type="ARBA" id="ARBA00023136"/>
    </source>
</evidence>
<gene>
    <name evidence="12" type="ORF">FFLO_00438</name>
</gene>
<feature type="transmembrane region" description="Helical" evidence="9">
    <location>
        <begin position="195"/>
        <end position="212"/>
    </location>
</feature>
<feature type="transmembrane region" description="Helical" evidence="9">
    <location>
        <begin position="332"/>
        <end position="350"/>
    </location>
</feature>
<evidence type="ECO:0000256" key="6">
    <source>
        <dbReference type="ARBA" id="ARBA00022989"/>
    </source>
</evidence>
<feature type="transmembrane region" description="Helical" evidence="9">
    <location>
        <begin position="1040"/>
        <end position="1060"/>
    </location>
</feature>
<dbReference type="InterPro" id="IPR003439">
    <property type="entry name" value="ABC_transporter-like_ATP-bd"/>
</dbReference>
<feature type="domain" description="ABC transmembrane type-1" evidence="11">
    <location>
        <begin position="72"/>
        <end position="282"/>
    </location>
</feature>
<dbReference type="Gene3D" id="1.20.1560.10">
    <property type="entry name" value="ABC transporter type 1, transmembrane domain"/>
    <property type="match status" value="2"/>
</dbReference>
<sequence length="1348" mass="148700">MWSFKRSSSSRTAFTSSEVHKEKPNATTGKKKYGHQSALPDFLYPLSFAGPLPPFWISPKRFFSHPWVLYSVGLIGVMIASLGWPLLHFVTGHWMNEITNLSKTIQEREDAGSDAAIWMLGPLLGAFFGSYLWFQCYGRASRTLATNMRLEYISSVLSQDAAYFDTHGCGEITTCSDKDINTIERGYGEHLGRSMRLICYMIANMTVAFASLPKLAAVLFPFTICLLGLFFLIELTVRKQSRKAEAAYGLSNTFLEQCFAGIRVVQTFAMSKPLMKHWNTRFLEKVETLQTRPGLVRSIKIAWCHFASCIILAAGYYYGWSLKDEGYQPGSIFNTIFCFTTMHFVVYTRLSSVSSFYSAIACVQVLRQHIERQPYIDIRDGSGIGLKQFSAGCGHTPTITFQNVTFAYPSRPGIKALDNVSLVAEAGQTTAFVGPSGAGKSSIACLLVRQYDPSTANQPNPYDISTAMKKDLYYHSPSKTYTTDIIEKGNAITGTASFQMGLKPVKGGGTILLDGVDLRQYNLHSLRSQISVVHQEPQFISGSICDNIVLGLTGSPEECHYNHEEGNQEKNSTTRQLCVDALKKAEAWDFVQNLPEGMDTQITGGRSGILSGGQQQRLAIARALIGNPALLILDEATSALSSDVELKIRNNLEREQQQRGLTIISIAHRLQFAQRAHKVIVMQQGCIVDTGTFTELSSLDRPDKTFARLLDKNSTKENQILHVNLREDDKTSLTSDTDSSRSDLPKHSSLKHSTRDNTLPHSYLVPKQNLTGLMQYISTRRIPFFMMILSTVLNACTRVVFQLWVGQSNAKLIGAVNSTSIGVQSLIWLGYAFWWFGVTYGQDSSSGITQKAVERHLVSASAESLLQQEISYYEEELFSAGMLTANLAKHTSGIAETFTISLTRVGALALASLGTLVMSMILSAKFAALIFPFILLAGAAGWLQVKALSKFEMLRRGPQNQLSAIISEAVDSIATIMIFGQEGKTVSSIKRLSGNTNQMRKWESINQAIQALGESLAFGVGALLLWWGGRLYVRGDISPVALFAIFEGSFSVIFIITPLLEYLNAVTRALLSWEIVRSYLEREPKYACKEQLQVEGALIEQAIQGDIIYDSITMRYPKRKDHLALDNLNLCLRGGQVNAITGTSGGGKSTILALLQRFYDPTGGQITFGGLDSQAIPLEALRSHLAIVSQNSVLFEGDIRFNLSLGAKDPDNILQAELEHVCRQACILEFVQSLPDGFATDIGLKGTRLSGGQRQRLCIARALLRNPSILLLDEATSSLDAVNEAEVEKALQNASKGRTVIVIAHKLQSIRNADCIFVIAGGKLVEEGTHTNLVEKRGQYYKLVKSQL</sequence>
<comment type="similarity">
    <text evidence="2">Belongs to the ABC transporter superfamily. ABCB family. Multidrug resistance exporter (TC 3.A.1.201) subfamily.</text>
</comment>
<feature type="transmembrane region" description="Helical" evidence="9">
    <location>
        <begin position="301"/>
        <end position="320"/>
    </location>
</feature>
<dbReference type="InterPro" id="IPR017871">
    <property type="entry name" value="ABC_transporter-like_CS"/>
</dbReference>
<protein>
    <submittedName>
        <fullName evidence="12">Uncharacterized protein</fullName>
    </submittedName>
</protein>
<dbReference type="Pfam" id="PF00664">
    <property type="entry name" value="ABC_membrane"/>
    <property type="match status" value="2"/>
</dbReference>
<evidence type="ECO:0000256" key="2">
    <source>
        <dbReference type="ARBA" id="ARBA00007577"/>
    </source>
</evidence>
<feature type="transmembrane region" description="Helical" evidence="9">
    <location>
        <begin position="927"/>
        <end position="945"/>
    </location>
</feature>
<dbReference type="GO" id="GO:0015421">
    <property type="term" value="F:ABC-type oligopeptide transporter activity"/>
    <property type="evidence" value="ECO:0007669"/>
    <property type="project" value="TreeGrafter"/>
</dbReference>
<dbReference type="SUPFAM" id="SSF90123">
    <property type="entry name" value="ABC transporter transmembrane region"/>
    <property type="match status" value="2"/>
</dbReference>
<keyword evidence="3 9" id="KW-0812">Transmembrane</keyword>
<dbReference type="PROSITE" id="PS50893">
    <property type="entry name" value="ABC_TRANSPORTER_2"/>
    <property type="match status" value="2"/>
</dbReference>
<feature type="transmembrane region" description="Helical" evidence="9">
    <location>
        <begin position="67"/>
        <end position="87"/>
    </location>
</feature>
<evidence type="ECO:0000256" key="1">
    <source>
        <dbReference type="ARBA" id="ARBA00004141"/>
    </source>
</evidence>
<dbReference type="Gene3D" id="3.40.50.300">
    <property type="entry name" value="P-loop containing nucleotide triphosphate hydrolases"/>
    <property type="match status" value="2"/>
</dbReference>
<feature type="transmembrane region" description="Helical" evidence="9">
    <location>
        <begin position="902"/>
        <end position="921"/>
    </location>
</feature>
<dbReference type="FunFam" id="3.40.50.300:FF:000913">
    <property type="entry name" value="ABC multidrug transporter SitT"/>
    <property type="match status" value="1"/>
</dbReference>
<dbReference type="EMBL" id="JABELV010000005">
    <property type="protein sequence ID" value="KAG7575274.1"/>
    <property type="molecule type" value="Genomic_DNA"/>
</dbReference>
<feature type="domain" description="ABC transporter" evidence="10">
    <location>
        <begin position="399"/>
        <end position="709"/>
    </location>
</feature>
<evidence type="ECO:0000256" key="8">
    <source>
        <dbReference type="SAM" id="MobiDB-lite"/>
    </source>
</evidence>
<feature type="transmembrane region" description="Helical" evidence="9">
    <location>
        <begin position="821"/>
        <end position="841"/>
    </location>
</feature>
<comment type="subcellular location">
    <subcellularLocation>
        <location evidence="1">Membrane</location>
        <topology evidence="1">Multi-pass membrane protein</topology>
    </subcellularLocation>
</comment>
<dbReference type="GO" id="GO:0016020">
    <property type="term" value="C:membrane"/>
    <property type="evidence" value="ECO:0007669"/>
    <property type="project" value="UniProtKB-SubCell"/>
</dbReference>
<evidence type="ECO:0000256" key="4">
    <source>
        <dbReference type="ARBA" id="ARBA00022741"/>
    </source>
</evidence>
<evidence type="ECO:0000256" key="3">
    <source>
        <dbReference type="ARBA" id="ARBA00022692"/>
    </source>
</evidence>
<evidence type="ECO:0000313" key="12">
    <source>
        <dbReference type="EMBL" id="KAG7575274.1"/>
    </source>
</evidence>
<dbReference type="GO" id="GO:0005524">
    <property type="term" value="F:ATP binding"/>
    <property type="evidence" value="ECO:0007669"/>
    <property type="project" value="UniProtKB-KW"/>
</dbReference>
<dbReference type="PANTHER" id="PTHR43394:SF1">
    <property type="entry name" value="ATP-BINDING CASSETTE SUB-FAMILY B MEMBER 10, MITOCHONDRIAL"/>
    <property type="match status" value="1"/>
</dbReference>
<accession>A0A8K0JRF6</accession>
<dbReference type="PROSITE" id="PS00211">
    <property type="entry name" value="ABC_TRANSPORTER_1"/>
    <property type="match status" value="2"/>
</dbReference>
<feature type="transmembrane region" description="Helical" evidence="9">
    <location>
        <begin position="782"/>
        <end position="801"/>
    </location>
</feature>
<dbReference type="InterPro" id="IPR003593">
    <property type="entry name" value="AAA+_ATPase"/>
</dbReference>
<keyword evidence="13" id="KW-1185">Reference proteome</keyword>
<evidence type="ECO:0000313" key="13">
    <source>
        <dbReference type="Proteomes" id="UP000812966"/>
    </source>
</evidence>
<dbReference type="SMART" id="SM00382">
    <property type="entry name" value="AAA"/>
    <property type="match status" value="2"/>
</dbReference>
<keyword evidence="7 9" id="KW-0472">Membrane</keyword>
<feature type="transmembrane region" description="Helical" evidence="9">
    <location>
        <begin position="115"/>
        <end position="134"/>
    </location>
</feature>
<keyword evidence="5" id="KW-0067">ATP-binding</keyword>
<dbReference type="PANTHER" id="PTHR43394">
    <property type="entry name" value="ATP-DEPENDENT PERMEASE MDL1, MITOCHONDRIAL"/>
    <property type="match status" value="1"/>
</dbReference>
<feature type="region of interest" description="Disordered" evidence="8">
    <location>
        <begin position="731"/>
        <end position="755"/>
    </location>
</feature>
<dbReference type="InterPro" id="IPR039421">
    <property type="entry name" value="Type_1_exporter"/>
</dbReference>
<dbReference type="InterPro" id="IPR036640">
    <property type="entry name" value="ABC1_TM_sf"/>
</dbReference>
<keyword evidence="6 9" id="KW-1133">Transmembrane helix</keyword>
<dbReference type="SUPFAM" id="SSF52540">
    <property type="entry name" value="P-loop containing nucleoside triphosphate hydrolases"/>
    <property type="match status" value="2"/>
</dbReference>
<organism evidence="12 13">
    <name type="scientific">Filobasidium floriforme</name>
    <dbReference type="NCBI Taxonomy" id="5210"/>
    <lineage>
        <taxon>Eukaryota</taxon>
        <taxon>Fungi</taxon>
        <taxon>Dikarya</taxon>
        <taxon>Basidiomycota</taxon>
        <taxon>Agaricomycotina</taxon>
        <taxon>Tremellomycetes</taxon>
        <taxon>Filobasidiales</taxon>
        <taxon>Filobasidiaceae</taxon>
        <taxon>Filobasidium</taxon>
    </lineage>
</organism>
<feature type="domain" description="ABC transmembrane type-1" evidence="11">
    <location>
        <begin position="785"/>
        <end position="1068"/>
    </location>
</feature>
<dbReference type="InterPro" id="IPR027417">
    <property type="entry name" value="P-loop_NTPase"/>
</dbReference>
<evidence type="ECO:0000256" key="9">
    <source>
        <dbReference type="SAM" id="Phobius"/>
    </source>
</evidence>
<dbReference type="PROSITE" id="PS50929">
    <property type="entry name" value="ABC_TM1F"/>
    <property type="match status" value="2"/>
</dbReference>
<dbReference type="OrthoDB" id="6500128at2759"/>
<proteinExistence type="inferred from homology"/>
<evidence type="ECO:0000259" key="10">
    <source>
        <dbReference type="PROSITE" id="PS50893"/>
    </source>
</evidence>
<comment type="caution">
    <text evidence="12">The sequence shown here is derived from an EMBL/GenBank/DDBJ whole genome shotgun (WGS) entry which is preliminary data.</text>
</comment>
<feature type="transmembrane region" description="Helical" evidence="9">
    <location>
        <begin position="1008"/>
        <end position="1028"/>
    </location>
</feature>
<evidence type="ECO:0000259" key="11">
    <source>
        <dbReference type="PROSITE" id="PS50929"/>
    </source>
</evidence>
<feature type="domain" description="ABC transporter" evidence="10">
    <location>
        <begin position="1107"/>
        <end position="1346"/>
    </location>
</feature>
<dbReference type="GO" id="GO:0016887">
    <property type="term" value="F:ATP hydrolysis activity"/>
    <property type="evidence" value="ECO:0007669"/>
    <property type="project" value="InterPro"/>
</dbReference>
<dbReference type="Proteomes" id="UP000812966">
    <property type="component" value="Unassembled WGS sequence"/>
</dbReference>
<feature type="transmembrane region" description="Helical" evidence="9">
    <location>
        <begin position="218"/>
        <end position="237"/>
    </location>
</feature>
<name>A0A8K0JRF6_9TREE</name>
<evidence type="ECO:0000256" key="5">
    <source>
        <dbReference type="ARBA" id="ARBA00022840"/>
    </source>
</evidence>
<dbReference type="InterPro" id="IPR011527">
    <property type="entry name" value="ABC1_TM_dom"/>
</dbReference>
<keyword evidence="4" id="KW-0547">Nucleotide-binding</keyword>
<reference evidence="12" key="1">
    <citation type="submission" date="2020-04" db="EMBL/GenBank/DDBJ databases">
        <title>Analysis of mating type loci in Filobasidium floriforme.</title>
        <authorList>
            <person name="Nowrousian M."/>
        </authorList>
    </citation>
    <scope>NUCLEOTIDE SEQUENCE</scope>
    <source>
        <strain evidence="12">CBS 6242</strain>
    </source>
</reference>
<dbReference type="Pfam" id="PF00005">
    <property type="entry name" value="ABC_tran"/>
    <property type="match status" value="3"/>
</dbReference>